<dbReference type="EMBL" id="OU893341">
    <property type="protein sequence ID" value="CAG9782880.1"/>
    <property type="molecule type" value="Genomic_DNA"/>
</dbReference>
<dbReference type="OrthoDB" id="201709at2759"/>
<proteinExistence type="predicted"/>
<evidence type="ECO:0000313" key="2">
    <source>
        <dbReference type="Proteomes" id="UP001153714"/>
    </source>
</evidence>
<keyword evidence="2" id="KW-1185">Reference proteome</keyword>
<dbReference type="InterPro" id="IPR042462">
    <property type="entry name" value="ARMC7"/>
</dbReference>
<organism evidence="1 2">
    <name type="scientific">Diatraea saccharalis</name>
    <name type="common">sugarcane borer</name>
    <dbReference type="NCBI Taxonomy" id="40085"/>
    <lineage>
        <taxon>Eukaryota</taxon>
        <taxon>Metazoa</taxon>
        <taxon>Ecdysozoa</taxon>
        <taxon>Arthropoda</taxon>
        <taxon>Hexapoda</taxon>
        <taxon>Insecta</taxon>
        <taxon>Pterygota</taxon>
        <taxon>Neoptera</taxon>
        <taxon>Endopterygota</taxon>
        <taxon>Lepidoptera</taxon>
        <taxon>Glossata</taxon>
        <taxon>Ditrysia</taxon>
        <taxon>Pyraloidea</taxon>
        <taxon>Crambidae</taxon>
        <taxon>Crambinae</taxon>
        <taxon>Diatraea</taxon>
    </lineage>
</organism>
<evidence type="ECO:0008006" key="3">
    <source>
        <dbReference type="Google" id="ProtNLM"/>
    </source>
</evidence>
<gene>
    <name evidence="1" type="ORF">DIATSA_LOCUS1107</name>
</gene>
<dbReference type="InterPro" id="IPR011989">
    <property type="entry name" value="ARM-like"/>
</dbReference>
<dbReference type="Gene3D" id="1.25.10.10">
    <property type="entry name" value="Leucine-rich Repeat Variant"/>
    <property type="match status" value="1"/>
</dbReference>
<dbReference type="Proteomes" id="UP001153714">
    <property type="component" value="Chromosome 10"/>
</dbReference>
<evidence type="ECO:0000313" key="1">
    <source>
        <dbReference type="EMBL" id="CAG9782880.1"/>
    </source>
</evidence>
<dbReference type="SUPFAM" id="SSF48371">
    <property type="entry name" value="ARM repeat"/>
    <property type="match status" value="1"/>
</dbReference>
<accession>A0A9N9QTA8</accession>
<dbReference type="PANTHER" id="PTHR46263:SF1">
    <property type="entry name" value="ARMADILLO REPEAT-CONTAINING PROTEIN 7"/>
    <property type="match status" value="1"/>
</dbReference>
<dbReference type="PANTHER" id="PTHR46263">
    <property type="entry name" value="ARMADILLO REPEAT-CONTAINING PROTEIN 7"/>
    <property type="match status" value="1"/>
</dbReference>
<protein>
    <recommendedName>
        <fullName evidence="3">Armadillo repeat-containing protein 7</fullName>
    </recommendedName>
</protein>
<reference evidence="1" key="2">
    <citation type="submission" date="2022-10" db="EMBL/GenBank/DDBJ databases">
        <authorList>
            <consortium name="ENA_rothamsted_submissions"/>
            <consortium name="culmorum"/>
            <person name="King R."/>
        </authorList>
    </citation>
    <scope>NUCLEOTIDE SEQUENCE</scope>
</reference>
<reference evidence="1" key="1">
    <citation type="submission" date="2021-12" db="EMBL/GenBank/DDBJ databases">
        <authorList>
            <person name="King R."/>
        </authorList>
    </citation>
    <scope>NUCLEOTIDE SEQUENCE</scope>
</reference>
<dbReference type="InterPro" id="IPR016024">
    <property type="entry name" value="ARM-type_fold"/>
</dbReference>
<name>A0A9N9QTA8_9NEOP</name>
<sequence length="185" mass="21085">MFAHLDVESSKIQLQKRTPYNGTNRENFLSLLVDEFLNTTSKDAKCQVLANLANFAYDPINYVYIRDVGVLDIFLYVVKNETENKLLHFATAGICNLCLDPLNAEYILKHLGLTPLTALLNCKSTVIEANILTILLNLYNEQTKLELQSDEIKQIILDHSMSEDKMVSNLAKIYLNDIFKLNNQL</sequence>
<dbReference type="AlphaFoldDB" id="A0A9N9QTA8"/>